<evidence type="ECO:0000313" key="29">
    <source>
        <dbReference type="Proteomes" id="UP000261212"/>
    </source>
</evidence>
<dbReference type="FunFam" id="3.30.470.20:FF:000008">
    <property type="entry name" value="D-alanine--D-alanine ligase"/>
    <property type="match status" value="1"/>
</dbReference>
<evidence type="ECO:0000256" key="7">
    <source>
        <dbReference type="ARBA" id="ARBA00022490"/>
    </source>
</evidence>
<dbReference type="AlphaFoldDB" id="A0A3E3DWG1"/>
<evidence type="ECO:0000256" key="6">
    <source>
        <dbReference type="ARBA" id="ARBA00012216"/>
    </source>
</evidence>
<comment type="cofactor">
    <cofactor evidence="25">
        <name>Mg(2+)</name>
        <dbReference type="ChEBI" id="CHEBI:18420"/>
    </cofactor>
    <cofactor evidence="25">
        <name>Mn(2+)</name>
        <dbReference type="ChEBI" id="CHEBI:29035"/>
    </cofactor>
    <text evidence="25">Binds 2 magnesium or manganese ions per subunit.</text>
</comment>
<dbReference type="InterPro" id="IPR013815">
    <property type="entry name" value="ATP_grasp_subdomain_1"/>
</dbReference>
<dbReference type="PIRSF" id="PIRSF039102">
    <property type="entry name" value="Ddl/VanB"/>
    <property type="match status" value="1"/>
</dbReference>
<comment type="pathway">
    <text evidence="4 22">Cell wall biogenesis; peptidoglycan biosynthesis.</text>
</comment>
<dbReference type="SUPFAM" id="SSF52440">
    <property type="entry name" value="PreATP-grasp domain"/>
    <property type="match status" value="1"/>
</dbReference>
<keyword evidence="16 22" id="KW-0961">Cell wall biogenesis/degradation</keyword>
<evidence type="ECO:0000256" key="15">
    <source>
        <dbReference type="ARBA" id="ARBA00023211"/>
    </source>
</evidence>
<feature type="active site" evidence="23">
    <location>
        <position position="184"/>
    </location>
</feature>
<evidence type="ECO:0000256" key="11">
    <source>
        <dbReference type="ARBA" id="ARBA00022840"/>
    </source>
</evidence>
<evidence type="ECO:0000256" key="14">
    <source>
        <dbReference type="ARBA" id="ARBA00022984"/>
    </source>
</evidence>
<comment type="cofactor">
    <cofactor evidence="1">
        <name>Mn(2+)</name>
        <dbReference type="ChEBI" id="CHEBI:29035"/>
    </cofactor>
</comment>
<keyword evidence="12 25" id="KW-0460">Magnesium</keyword>
<feature type="binding site" evidence="24">
    <location>
        <begin position="176"/>
        <end position="178"/>
    </location>
    <ligand>
        <name>ATP</name>
        <dbReference type="ChEBI" id="CHEBI:30616"/>
    </ligand>
</feature>
<feature type="binding site" evidence="25">
    <location>
        <position position="295"/>
    </location>
    <ligand>
        <name>Mg(2+)</name>
        <dbReference type="ChEBI" id="CHEBI:18420"/>
        <label>1</label>
    </ligand>
</feature>
<protein>
    <recommendedName>
        <fullName evidence="19 22">D-alanine--D-alanine ligase</fullName>
        <ecNumber evidence="6 22">6.3.2.4</ecNumber>
    </recommendedName>
    <alternativeName>
        <fullName evidence="21 22">D-Ala-D-Ala ligase</fullName>
    </alternativeName>
    <alternativeName>
        <fullName evidence="20 22">D-alanylalanine synthetase</fullName>
    </alternativeName>
</protein>
<evidence type="ECO:0000256" key="26">
    <source>
        <dbReference type="PROSITE-ProRule" id="PRU00409"/>
    </source>
</evidence>
<dbReference type="PANTHER" id="PTHR23132:SF25">
    <property type="entry name" value="D-ALANINE--D-ALANINE LIGASE A"/>
    <property type="match status" value="1"/>
</dbReference>
<dbReference type="InterPro" id="IPR000291">
    <property type="entry name" value="D-Ala_lig_Van_CS"/>
</dbReference>
<dbReference type="GO" id="GO:0008360">
    <property type="term" value="P:regulation of cell shape"/>
    <property type="evidence" value="ECO:0007669"/>
    <property type="project" value="UniProtKB-KW"/>
</dbReference>
<dbReference type="SUPFAM" id="SSF56059">
    <property type="entry name" value="Glutathione synthetase ATP-binding domain-like"/>
    <property type="match status" value="1"/>
</dbReference>
<dbReference type="HAMAP" id="MF_00047">
    <property type="entry name" value="Dala_Dala_lig"/>
    <property type="match status" value="1"/>
</dbReference>
<dbReference type="Gene3D" id="3.30.1490.20">
    <property type="entry name" value="ATP-grasp fold, A domain"/>
    <property type="match status" value="1"/>
</dbReference>
<dbReference type="PROSITE" id="PS00843">
    <property type="entry name" value="DALA_DALA_LIGASE_1"/>
    <property type="match status" value="1"/>
</dbReference>
<comment type="caution">
    <text evidence="28">The sequence shown here is derived from an EMBL/GenBank/DDBJ whole genome shotgun (WGS) entry which is preliminary data.</text>
</comment>
<dbReference type="PANTHER" id="PTHR23132">
    <property type="entry name" value="D-ALANINE--D-ALANINE LIGASE"/>
    <property type="match status" value="1"/>
</dbReference>
<dbReference type="Gene3D" id="3.40.50.20">
    <property type="match status" value="1"/>
</dbReference>
<keyword evidence="14 22" id="KW-0573">Peptidoglycan synthesis</keyword>
<dbReference type="GO" id="GO:0005829">
    <property type="term" value="C:cytosol"/>
    <property type="evidence" value="ECO:0007669"/>
    <property type="project" value="TreeGrafter"/>
</dbReference>
<evidence type="ECO:0000256" key="21">
    <source>
        <dbReference type="ARBA" id="ARBA00077154"/>
    </source>
</evidence>
<evidence type="ECO:0000256" key="17">
    <source>
        <dbReference type="ARBA" id="ARBA00047614"/>
    </source>
</evidence>
<dbReference type="GO" id="GO:0008716">
    <property type="term" value="F:D-alanine-D-alanine ligase activity"/>
    <property type="evidence" value="ECO:0007669"/>
    <property type="project" value="UniProtKB-UniRule"/>
</dbReference>
<keyword evidence="8 22" id="KW-0436">Ligase</keyword>
<dbReference type="InterPro" id="IPR016185">
    <property type="entry name" value="PreATP-grasp_dom_sf"/>
</dbReference>
<feature type="binding site" evidence="24">
    <location>
        <position position="129"/>
    </location>
    <ligand>
        <name>ATP</name>
        <dbReference type="ChEBI" id="CHEBI:30616"/>
    </ligand>
</feature>
<feature type="binding site" evidence="25">
    <location>
        <position position="309"/>
    </location>
    <ligand>
        <name>Mg(2+)</name>
        <dbReference type="ChEBI" id="CHEBI:18420"/>
        <label>2</label>
    </ligand>
</feature>
<evidence type="ECO:0000256" key="10">
    <source>
        <dbReference type="ARBA" id="ARBA00022741"/>
    </source>
</evidence>
<comment type="pathway">
    <text evidence="18">Glycan biosynthesis.</text>
</comment>
<evidence type="ECO:0000256" key="24">
    <source>
        <dbReference type="PIRSR" id="PIRSR039102-2"/>
    </source>
</evidence>
<evidence type="ECO:0000256" key="2">
    <source>
        <dbReference type="ARBA" id="ARBA00003921"/>
    </source>
</evidence>
<accession>A0A3E3DWG1</accession>
<dbReference type="GO" id="GO:0009252">
    <property type="term" value="P:peptidoglycan biosynthetic process"/>
    <property type="evidence" value="ECO:0007669"/>
    <property type="project" value="UniProtKB-UniRule"/>
</dbReference>
<evidence type="ECO:0000256" key="8">
    <source>
        <dbReference type="ARBA" id="ARBA00022598"/>
    </source>
</evidence>
<proteinExistence type="inferred from homology"/>
<dbReference type="NCBIfam" id="NF002528">
    <property type="entry name" value="PRK01966.1-4"/>
    <property type="match status" value="1"/>
</dbReference>
<feature type="binding site" evidence="24">
    <location>
        <begin position="184"/>
        <end position="185"/>
    </location>
    <ligand>
        <name>ATP</name>
        <dbReference type="ChEBI" id="CHEBI:30616"/>
    </ligand>
</feature>
<reference evidence="28 29" key="1">
    <citation type="submission" date="2018-08" db="EMBL/GenBank/DDBJ databases">
        <title>A genome reference for cultivated species of the human gut microbiota.</title>
        <authorList>
            <person name="Zou Y."/>
            <person name="Xue W."/>
            <person name="Luo G."/>
        </authorList>
    </citation>
    <scope>NUCLEOTIDE SEQUENCE [LARGE SCALE GENOMIC DNA]</scope>
    <source>
        <strain evidence="28 29">AM25-6</strain>
    </source>
</reference>
<comment type="catalytic activity">
    <reaction evidence="17 22">
        <text>2 D-alanine + ATP = D-alanyl-D-alanine + ADP + phosphate + H(+)</text>
        <dbReference type="Rhea" id="RHEA:11224"/>
        <dbReference type="ChEBI" id="CHEBI:15378"/>
        <dbReference type="ChEBI" id="CHEBI:30616"/>
        <dbReference type="ChEBI" id="CHEBI:43474"/>
        <dbReference type="ChEBI" id="CHEBI:57416"/>
        <dbReference type="ChEBI" id="CHEBI:57822"/>
        <dbReference type="ChEBI" id="CHEBI:456216"/>
        <dbReference type="EC" id="6.3.2.4"/>
    </reaction>
</comment>
<evidence type="ECO:0000256" key="20">
    <source>
        <dbReference type="ARBA" id="ARBA00076288"/>
    </source>
</evidence>
<gene>
    <name evidence="22" type="primary">ddl</name>
    <name evidence="28" type="ORF">DW687_10370</name>
</gene>
<feature type="active site" evidence="23">
    <location>
        <position position="320"/>
    </location>
</feature>
<feature type="binding site" evidence="24">
    <location>
        <begin position="308"/>
        <end position="309"/>
    </location>
    <ligand>
        <name>ATP</name>
        <dbReference type="ChEBI" id="CHEBI:30616"/>
    </ligand>
</feature>
<evidence type="ECO:0000256" key="25">
    <source>
        <dbReference type="PIRSR" id="PIRSR039102-3"/>
    </source>
</evidence>
<comment type="subcellular location">
    <subcellularLocation>
        <location evidence="3 22">Cytoplasm</location>
    </subcellularLocation>
</comment>
<keyword evidence="7 22" id="KW-0963">Cytoplasm</keyword>
<feature type="domain" description="ATP-grasp" evidence="27">
    <location>
        <begin position="133"/>
        <end position="342"/>
    </location>
</feature>
<evidence type="ECO:0000256" key="13">
    <source>
        <dbReference type="ARBA" id="ARBA00022960"/>
    </source>
</evidence>
<evidence type="ECO:0000256" key="16">
    <source>
        <dbReference type="ARBA" id="ARBA00023316"/>
    </source>
</evidence>
<evidence type="ECO:0000256" key="23">
    <source>
        <dbReference type="PIRSR" id="PIRSR039102-1"/>
    </source>
</evidence>
<evidence type="ECO:0000256" key="4">
    <source>
        <dbReference type="ARBA" id="ARBA00004752"/>
    </source>
</evidence>
<feature type="binding site" evidence="24">
    <location>
        <begin position="214"/>
        <end position="221"/>
    </location>
    <ligand>
        <name>ATP</name>
        <dbReference type="ChEBI" id="CHEBI:30616"/>
    </ligand>
</feature>
<dbReference type="NCBIfam" id="TIGR01205">
    <property type="entry name" value="D_ala_D_alaTIGR"/>
    <property type="match status" value="1"/>
</dbReference>
<evidence type="ECO:0000256" key="12">
    <source>
        <dbReference type="ARBA" id="ARBA00022842"/>
    </source>
</evidence>
<feature type="binding site" evidence="25">
    <location>
        <position position="311"/>
    </location>
    <ligand>
        <name>Mg(2+)</name>
        <dbReference type="ChEBI" id="CHEBI:18420"/>
        <label>2</label>
    </ligand>
</feature>
<evidence type="ECO:0000256" key="9">
    <source>
        <dbReference type="ARBA" id="ARBA00022723"/>
    </source>
</evidence>
<evidence type="ECO:0000256" key="1">
    <source>
        <dbReference type="ARBA" id="ARBA00001936"/>
    </source>
</evidence>
<dbReference type="InterPro" id="IPR011761">
    <property type="entry name" value="ATP-grasp"/>
</dbReference>
<comment type="function">
    <text evidence="2 22">Cell wall formation.</text>
</comment>
<dbReference type="Pfam" id="PF07478">
    <property type="entry name" value="Dala_Dala_lig_C"/>
    <property type="match status" value="1"/>
</dbReference>
<comment type="similarity">
    <text evidence="5 22">Belongs to the D-alanine--D-alanine ligase family.</text>
</comment>
<dbReference type="PROSITE" id="PS00844">
    <property type="entry name" value="DALA_DALA_LIGASE_2"/>
    <property type="match status" value="1"/>
</dbReference>
<dbReference type="FunFam" id="3.30.1490.20:FF:000007">
    <property type="entry name" value="D-alanine--D-alanine ligase"/>
    <property type="match status" value="1"/>
</dbReference>
<dbReference type="EC" id="6.3.2.4" evidence="6 22"/>
<organism evidence="28 29">
    <name type="scientific">Anaerofustis stercorihominis</name>
    <dbReference type="NCBI Taxonomy" id="214853"/>
    <lineage>
        <taxon>Bacteria</taxon>
        <taxon>Bacillati</taxon>
        <taxon>Bacillota</taxon>
        <taxon>Clostridia</taxon>
        <taxon>Eubacteriales</taxon>
        <taxon>Eubacteriaceae</taxon>
        <taxon>Anaerofustis</taxon>
    </lineage>
</organism>
<dbReference type="Pfam" id="PF01820">
    <property type="entry name" value="Dala_Dala_lig_N"/>
    <property type="match status" value="1"/>
</dbReference>
<evidence type="ECO:0000256" key="22">
    <source>
        <dbReference type="HAMAP-Rule" id="MF_00047"/>
    </source>
</evidence>
<dbReference type="EMBL" id="QUSM01000006">
    <property type="protein sequence ID" value="RGD73426.1"/>
    <property type="molecule type" value="Genomic_DNA"/>
</dbReference>
<evidence type="ECO:0000256" key="19">
    <source>
        <dbReference type="ARBA" id="ARBA00068427"/>
    </source>
</evidence>
<keyword evidence="11 26" id="KW-0067">ATP-binding</keyword>
<dbReference type="InterPro" id="IPR011095">
    <property type="entry name" value="Dala_Dala_lig_C"/>
</dbReference>
<dbReference type="Gene3D" id="3.30.470.20">
    <property type="entry name" value="ATP-grasp fold, B domain"/>
    <property type="match status" value="1"/>
</dbReference>
<dbReference type="UniPathway" id="UPA00219"/>
<evidence type="ECO:0000256" key="3">
    <source>
        <dbReference type="ARBA" id="ARBA00004496"/>
    </source>
</evidence>
<keyword evidence="10 24" id="KW-0547">Nucleotide-binding</keyword>
<dbReference type="InterPro" id="IPR005905">
    <property type="entry name" value="D_ala_D_ala"/>
</dbReference>
<dbReference type="GO" id="GO:0071555">
    <property type="term" value="P:cell wall organization"/>
    <property type="evidence" value="ECO:0007669"/>
    <property type="project" value="UniProtKB-KW"/>
</dbReference>
<evidence type="ECO:0000256" key="18">
    <source>
        <dbReference type="ARBA" id="ARBA00060592"/>
    </source>
</evidence>
<keyword evidence="15 25" id="KW-0464">Manganese</keyword>
<dbReference type="GO" id="GO:0046872">
    <property type="term" value="F:metal ion binding"/>
    <property type="evidence" value="ECO:0007669"/>
    <property type="project" value="UniProtKB-KW"/>
</dbReference>
<sequence>MSEKKNVGVVFGGKSGEYDVSLLSAYNVINGINKEKFDITMIGITLEGKFYIYKGDVEKIKTNEWINDSKNLISDFSLFDGDIINNVDIIFPVLHGQNGEDGRIQGLFEMMDKPYVGCEVLASSVCMDKDIAKRIFRSVGIPVVDDVLVFNTDIETDKLLEATLDRCEENLPYPMFVKPVNMGSSVGISKAKDRDSLKEALLKAVKFDTKILVEKGINAREIEVAVLGNSHPEASYPGEIVSCKEFYDYEAKYLSGDGSRIDIPAKIDDKIIEKIRTYAVKAFKAVGGSGLSRVDFFLDKDSKDIYLNEANTLPGFTNISMYAKMWDYMGIGYSDLIEKLIDLGFERYEIKHRLTIKE</sequence>
<keyword evidence="9 25" id="KW-0479">Metal-binding</keyword>
<dbReference type="Proteomes" id="UP000261212">
    <property type="component" value="Unassembled WGS sequence"/>
</dbReference>
<dbReference type="GO" id="GO:0005524">
    <property type="term" value="F:ATP binding"/>
    <property type="evidence" value="ECO:0007669"/>
    <property type="project" value="UniProtKB-UniRule"/>
</dbReference>
<dbReference type="GeneID" id="98000194"/>
<evidence type="ECO:0000313" key="28">
    <source>
        <dbReference type="EMBL" id="RGD73426.1"/>
    </source>
</evidence>
<dbReference type="InterPro" id="IPR011127">
    <property type="entry name" value="Dala_Dala_lig_N"/>
</dbReference>
<evidence type="ECO:0000256" key="5">
    <source>
        <dbReference type="ARBA" id="ARBA00010871"/>
    </source>
</evidence>
<name>A0A3E3DWG1_9FIRM</name>
<feature type="binding site" evidence="25">
    <location>
        <position position="309"/>
    </location>
    <ligand>
        <name>Mg(2+)</name>
        <dbReference type="ChEBI" id="CHEBI:18420"/>
        <label>1</label>
    </ligand>
</feature>
<dbReference type="PROSITE" id="PS50975">
    <property type="entry name" value="ATP_GRASP"/>
    <property type="match status" value="1"/>
</dbReference>
<feature type="active site" evidence="23">
    <location>
        <position position="17"/>
    </location>
</feature>
<keyword evidence="13 22" id="KW-0133">Cell shape</keyword>
<dbReference type="RefSeq" id="WP_007049852.1">
    <property type="nucleotide sequence ID" value="NZ_CABKNJ010000001.1"/>
</dbReference>
<evidence type="ECO:0000259" key="27">
    <source>
        <dbReference type="PROSITE" id="PS50975"/>
    </source>
</evidence>